<dbReference type="InterPro" id="IPR018030">
    <property type="entry name" value="Fimbrial_membr_usher_CS"/>
</dbReference>
<feature type="domain" description="Peptidase S33 tripeptidyl aminopeptidase-like C-terminal" evidence="1">
    <location>
        <begin position="50"/>
        <end position="110"/>
    </location>
</feature>
<protein>
    <recommendedName>
        <fullName evidence="1">Peptidase S33 tripeptidyl aminopeptidase-like C-terminal domain-containing protein</fullName>
    </recommendedName>
</protein>
<name>A0A370HQX2_9NOCA</name>
<dbReference type="Proteomes" id="UP000254869">
    <property type="component" value="Unassembled WGS sequence"/>
</dbReference>
<dbReference type="PROSITE" id="PS01151">
    <property type="entry name" value="FIMBRIAL_USHER"/>
    <property type="match status" value="1"/>
</dbReference>
<evidence type="ECO:0000313" key="2">
    <source>
        <dbReference type="EMBL" id="RDI60361.1"/>
    </source>
</evidence>
<organism evidence="2 3">
    <name type="scientific">Nocardia pseudobrasiliensis</name>
    <dbReference type="NCBI Taxonomy" id="45979"/>
    <lineage>
        <taxon>Bacteria</taxon>
        <taxon>Bacillati</taxon>
        <taxon>Actinomycetota</taxon>
        <taxon>Actinomycetes</taxon>
        <taxon>Mycobacteriales</taxon>
        <taxon>Nocardiaceae</taxon>
        <taxon>Nocardia</taxon>
    </lineage>
</organism>
<dbReference type="Gene3D" id="3.40.50.1820">
    <property type="entry name" value="alpha/beta hydrolase"/>
    <property type="match status" value="2"/>
</dbReference>
<dbReference type="Pfam" id="PF08386">
    <property type="entry name" value="Abhydrolase_4"/>
    <property type="match status" value="1"/>
</dbReference>
<dbReference type="STRING" id="1210086.GCA_001613105_06234"/>
<comment type="caution">
    <text evidence="2">The sequence shown here is derived from an EMBL/GenBank/DDBJ whole genome shotgun (WGS) entry which is preliminary data.</text>
</comment>
<reference evidence="2 3" key="1">
    <citation type="submission" date="2018-07" db="EMBL/GenBank/DDBJ databases">
        <title>Genomic Encyclopedia of Type Strains, Phase IV (KMG-IV): sequencing the most valuable type-strain genomes for metagenomic binning, comparative biology and taxonomic classification.</title>
        <authorList>
            <person name="Goeker M."/>
        </authorList>
    </citation>
    <scope>NUCLEOTIDE SEQUENCE [LARGE SCALE GENOMIC DNA]</scope>
    <source>
        <strain evidence="2 3">DSM 44290</strain>
    </source>
</reference>
<dbReference type="EMBL" id="QQBC01000016">
    <property type="protein sequence ID" value="RDI60361.1"/>
    <property type="molecule type" value="Genomic_DNA"/>
</dbReference>
<dbReference type="InterPro" id="IPR013595">
    <property type="entry name" value="Pept_S33_TAP-like_C"/>
</dbReference>
<dbReference type="RefSeq" id="WP_068005367.1">
    <property type="nucleotide sequence ID" value="NZ_QQBC01000016.1"/>
</dbReference>
<dbReference type="InterPro" id="IPR029058">
    <property type="entry name" value="AB_hydrolase_fold"/>
</dbReference>
<sequence length="114" mass="12146">MSEPVEIYRRVDGPADGVPVLLADNGFRVVRHDLRGHDGSPVPPGPYTLADIPAPTLVVSATRDGALPPERGRRVAAAIPGAHFEILDRAAHLAVLEQSARLPDLIIDHLRGAV</sequence>
<evidence type="ECO:0000313" key="3">
    <source>
        <dbReference type="Proteomes" id="UP000254869"/>
    </source>
</evidence>
<accession>A0A370HQX2</accession>
<gene>
    <name evidence="2" type="ORF">DFR76_11695</name>
</gene>
<keyword evidence="3" id="KW-1185">Reference proteome</keyword>
<dbReference type="SUPFAM" id="SSF53474">
    <property type="entry name" value="alpha/beta-Hydrolases"/>
    <property type="match status" value="1"/>
</dbReference>
<dbReference type="AlphaFoldDB" id="A0A370HQX2"/>
<proteinExistence type="predicted"/>
<evidence type="ECO:0000259" key="1">
    <source>
        <dbReference type="Pfam" id="PF08386"/>
    </source>
</evidence>